<proteinExistence type="predicted"/>
<dbReference type="STRING" id="1238424.J07HQW1_02370"/>
<evidence type="ECO:0000313" key="4">
    <source>
        <dbReference type="EMBL" id="ERG92334.1"/>
    </source>
</evidence>
<evidence type="ECO:0000259" key="2">
    <source>
        <dbReference type="Pfam" id="PF00534"/>
    </source>
</evidence>
<accession>U1MQL7</accession>
<reference evidence="4 5" key="1">
    <citation type="journal article" date="2013" name="PLoS ONE">
        <title>Assembly-driven community genomics of a hypersaline microbial ecosystem.</title>
        <authorList>
            <person name="Podell S."/>
            <person name="Ugalde J.A."/>
            <person name="Narasingarao P."/>
            <person name="Banfield J.F."/>
            <person name="Heidelberg K.B."/>
            <person name="Allen E.E."/>
        </authorList>
    </citation>
    <scope>NUCLEOTIDE SEQUENCE [LARGE SCALE GENOMIC DNA]</scope>
    <source>
        <strain evidence="5">J07HQW1</strain>
    </source>
</reference>
<protein>
    <submittedName>
        <fullName evidence="4">Glycosyltransferase</fullName>
    </submittedName>
</protein>
<dbReference type="PANTHER" id="PTHR45947">
    <property type="entry name" value="SULFOQUINOVOSYL TRANSFERASE SQD2"/>
    <property type="match status" value="1"/>
</dbReference>
<feature type="region of interest" description="Disordered" evidence="1">
    <location>
        <begin position="236"/>
        <end position="258"/>
    </location>
</feature>
<evidence type="ECO:0000256" key="1">
    <source>
        <dbReference type="SAM" id="MobiDB-lite"/>
    </source>
</evidence>
<dbReference type="Proteomes" id="UP000030649">
    <property type="component" value="Unassembled WGS sequence"/>
</dbReference>
<dbReference type="SUPFAM" id="SSF53756">
    <property type="entry name" value="UDP-Glycosyltransferase/glycogen phosphorylase"/>
    <property type="match status" value="1"/>
</dbReference>
<dbReference type="Gene3D" id="3.40.50.2000">
    <property type="entry name" value="Glycogen Phosphorylase B"/>
    <property type="match status" value="3"/>
</dbReference>
<sequence length="432" mass="47668">MSIPTVVAFTDTYLPTVNGVSYTIQTWRDHWRDRGGTMQIVYPAAEQYDSTTGEFSIHSLPFPLYDGFRLGLPLLPDELDMANIDVVHTHTPFALGLSGVRLARRADVPLIASYHTPTGEYADYLTSRPRVERVVSAIANEYEHWFLSRADAVICPTYDARNRLRSSIDPDAKLTVISNGVDTDFFHPVDKSTTAAFCDKYNLPAGPLIGYTGRHGYEKNLSELLHAAAWIKHKQNGNSSTVESQTTASTEDNAQSTTAGEFDITLHSDDDSRHTQQELIDERNIDSLDVEPTVVFGGDGPAREDLEILADELGLDVHFLGFLSREELPVFYSALDVFMFPSPVETQGLVALEAIACGTPVVGVDAGALSSTIDDGITGRHYQPDNPAACGLKVIEVLTDHERFMNACLNHRSKLSVTRVVDDLLSLYRQMT</sequence>
<dbReference type="GO" id="GO:0016757">
    <property type="term" value="F:glycosyltransferase activity"/>
    <property type="evidence" value="ECO:0007669"/>
    <property type="project" value="InterPro"/>
</dbReference>
<dbReference type="EMBL" id="KE356560">
    <property type="protein sequence ID" value="ERG92334.1"/>
    <property type="molecule type" value="Genomic_DNA"/>
</dbReference>
<gene>
    <name evidence="4" type="ORF">J07HQW1_02370</name>
</gene>
<evidence type="ECO:0000313" key="5">
    <source>
        <dbReference type="Proteomes" id="UP000030649"/>
    </source>
</evidence>
<feature type="domain" description="Glycosyltransferase subfamily 4-like N-terminal" evidence="3">
    <location>
        <begin position="17"/>
        <end position="184"/>
    </location>
</feature>
<dbReference type="AlphaFoldDB" id="U1MQL7"/>
<keyword evidence="4" id="KW-0808">Transferase</keyword>
<organism evidence="4 5">
    <name type="scientific">Haloquadratum walsbyi J07HQW1</name>
    <dbReference type="NCBI Taxonomy" id="1238424"/>
    <lineage>
        <taxon>Archaea</taxon>
        <taxon>Methanobacteriati</taxon>
        <taxon>Methanobacteriota</taxon>
        <taxon>Stenosarchaea group</taxon>
        <taxon>Halobacteria</taxon>
        <taxon>Halobacteriales</taxon>
        <taxon>Haloferacaceae</taxon>
        <taxon>Haloquadratum</taxon>
    </lineage>
</organism>
<dbReference type="Pfam" id="PF13439">
    <property type="entry name" value="Glyco_transf_4"/>
    <property type="match status" value="1"/>
</dbReference>
<dbReference type="InterPro" id="IPR001296">
    <property type="entry name" value="Glyco_trans_1"/>
</dbReference>
<dbReference type="InterPro" id="IPR028098">
    <property type="entry name" value="Glyco_trans_4-like_N"/>
</dbReference>
<name>U1MQL7_9EURY</name>
<dbReference type="InterPro" id="IPR050194">
    <property type="entry name" value="Glycosyltransferase_grp1"/>
</dbReference>
<dbReference type="PANTHER" id="PTHR45947:SF3">
    <property type="entry name" value="SULFOQUINOVOSYL TRANSFERASE SQD2"/>
    <property type="match status" value="1"/>
</dbReference>
<evidence type="ECO:0000259" key="3">
    <source>
        <dbReference type="Pfam" id="PF13439"/>
    </source>
</evidence>
<dbReference type="Pfam" id="PF00534">
    <property type="entry name" value="Glycos_transf_1"/>
    <property type="match status" value="1"/>
</dbReference>
<dbReference type="HOGENOM" id="CLU_009583_2_0_2"/>
<feature type="domain" description="Glycosyl transferase family 1" evidence="2">
    <location>
        <begin position="290"/>
        <end position="402"/>
    </location>
</feature>